<organism evidence="3 4">
    <name type="scientific">Desulfonema ishimotonii</name>
    <dbReference type="NCBI Taxonomy" id="45657"/>
    <lineage>
        <taxon>Bacteria</taxon>
        <taxon>Pseudomonadati</taxon>
        <taxon>Thermodesulfobacteriota</taxon>
        <taxon>Desulfobacteria</taxon>
        <taxon>Desulfobacterales</taxon>
        <taxon>Desulfococcaceae</taxon>
        <taxon>Desulfonema</taxon>
    </lineage>
</organism>
<dbReference type="CDD" id="cd03801">
    <property type="entry name" value="GT4_PimA-like"/>
    <property type="match status" value="1"/>
</dbReference>
<keyword evidence="3" id="KW-0808">Transferase</keyword>
<evidence type="ECO:0000313" key="4">
    <source>
        <dbReference type="Proteomes" id="UP000288096"/>
    </source>
</evidence>
<dbReference type="PANTHER" id="PTHR12526:SF623">
    <property type="entry name" value="WABG"/>
    <property type="match status" value="1"/>
</dbReference>
<dbReference type="SUPFAM" id="SSF53756">
    <property type="entry name" value="UDP-Glycosyltransferase/glycogen phosphorylase"/>
    <property type="match status" value="1"/>
</dbReference>
<protein>
    <submittedName>
        <fullName evidence="3">Glycosyltransferase family 1 protein</fullName>
    </submittedName>
</protein>
<sequence>MKIALICKAYSVTKGGLERYTVRLSRTLRDAGHDVHLFSNTRQPEPGIRFHHVPMIPHSSPGKNLSFAWRSRQALLKERFDVIQSMERVWNQDIFRASDGINPIQMRERYASPAVRKLKAIGPRRQVLTWLERRIFERGGCRFVMTNSHLVKHQILRHYQADPDRIAVIYNSVSHEKFHPGLREIHRRAIREAHGVADNEILLLFAGNDFRRKGLGLVIDALARCDSKKFRLMVAGSDKKGPYERQAERNGLASRVLFIGPRREIEHYYAASDVMVLPTRYDAFSNVCLEAMACGIPVITSRTNGASEIVRNGDNGYVLETTDPGELAGRLSRFADPGQRIRMGENAAATARPFTSERYMSELMALYDRVIRDKQNS</sequence>
<feature type="domain" description="Glycosyltransferase subfamily 4-like N-terminal" evidence="2">
    <location>
        <begin position="15"/>
        <end position="176"/>
    </location>
</feature>
<reference evidence="4" key="2">
    <citation type="submission" date="2019-01" db="EMBL/GenBank/DDBJ databases">
        <title>Genome sequence of Desulfonema ishimotonii strain Tokyo 01.</title>
        <authorList>
            <person name="Fukui M."/>
        </authorList>
    </citation>
    <scope>NUCLEOTIDE SEQUENCE [LARGE SCALE GENOMIC DNA]</scope>
    <source>
        <strain evidence="4">Tokyo 01</strain>
    </source>
</reference>
<evidence type="ECO:0000259" key="1">
    <source>
        <dbReference type="Pfam" id="PF00534"/>
    </source>
</evidence>
<gene>
    <name evidence="3" type="ORF">DENIS_2592</name>
</gene>
<keyword evidence="4" id="KW-1185">Reference proteome</keyword>
<dbReference type="Proteomes" id="UP000288096">
    <property type="component" value="Unassembled WGS sequence"/>
</dbReference>
<dbReference type="InterPro" id="IPR028098">
    <property type="entry name" value="Glyco_trans_4-like_N"/>
</dbReference>
<evidence type="ECO:0000259" key="2">
    <source>
        <dbReference type="Pfam" id="PF13439"/>
    </source>
</evidence>
<reference evidence="4" key="1">
    <citation type="submission" date="2017-11" db="EMBL/GenBank/DDBJ databases">
        <authorList>
            <person name="Watanabe M."/>
            <person name="Kojima H."/>
        </authorList>
    </citation>
    <scope>NUCLEOTIDE SEQUENCE [LARGE SCALE GENOMIC DNA]</scope>
    <source>
        <strain evidence="4">Tokyo 01</strain>
    </source>
</reference>
<dbReference type="Gene3D" id="3.40.50.2000">
    <property type="entry name" value="Glycogen Phosphorylase B"/>
    <property type="match status" value="2"/>
</dbReference>
<dbReference type="Pfam" id="PF00534">
    <property type="entry name" value="Glycos_transf_1"/>
    <property type="match status" value="1"/>
</dbReference>
<dbReference type="PANTHER" id="PTHR12526">
    <property type="entry name" value="GLYCOSYLTRANSFERASE"/>
    <property type="match status" value="1"/>
</dbReference>
<dbReference type="GO" id="GO:0016757">
    <property type="term" value="F:glycosyltransferase activity"/>
    <property type="evidence" value="ECO:0007669"/>
    <property type="project" value="InterPro"/>
</dbReference>
<dbReference type="OrthoDB" id="433681at2"/>
<feature type="domain" description="Glycosyl transferase family 1" evidence="1">
    <location>
        <begin position="187"/>
        <end position="348"/>
    </location>
</feature>
<proteinExistence type="predicted"/>
<dbReference type="EMBL" id="BEXT01000001">
    <property type="protein sequence ID" value="GBC61630.1"/>
    <property type="molecule type" value="Genomic_DNA"/>
</dbReference>
<comment type="caution">
    <text evidence="3">The sequence shown here is derived from an EMBL/GenBank/DDBJ whole genome shotgun (WGS) entry which is preliminary data.</text>
</comment>
<accession>A0A401FXD6</accession>
<dbReference type="InterPro" id="IPR001296">
    <property type="entry name" value="Glyco_trans_1"/>
</dbReference>
<dbReference type="Pfam" id="PF13439">
    <property type="entry name" value="Glyco_transf_4"/>
    <property type="match status" value="1"/>
</dbReference>
<dbReference type="RefSeq" id="WP_124328894.1">
    <property type="nucleotide sequence ID" value="NZ_BEXT01000001.1"/>
</dbReference>
<name>A0A401FXD6_9BACT</name>
<dbReference type="AlphaFoldDB" id="A0A401FXD6"/>
<evidence type="ECO:0000313" key="3">
    <source>
        <dbReference type="EMBL" id="GBC61630.1"/>
    </source>
</evidence>